<evidence type="ECO:0000313" key="2">
    <source>
        <dbReference type="Proteomes" id="UP000772434"/>
    </source>
</evidence>
<accession>A0A9P5P3X6</accession>
<protein>
    <submittedName>
        <fullName evidence="1">Uncharacterized protein</fullName>
    </submittedName>
</protein>
<reference evidence="1" key="1">
    <citation type="submission" date="2020-11" db="EMBL/GenBank/DDBJ databases">
        <authorList>
            <consortium name="DOE Joint Genome Institute"/>
            <person name="Ahrendt S."/>
            <person name="Riley R."/>
            <person name="Andreopoulos W."/>
            <person name="Labutti K."/>
            <person name="Pangilinan J."/>
            <person name="Ruiz-Duenas F.J."/>
            <person name="Barrasa J.M."/>
            <person name="Sanchez-Garcia M."/>
            <person name="Camarero S."/>
            <person name="Miyauchi S."/>
            <person name="Serrano A."/>
            <person name="Linde D."/>
            <person name="Babiker R."/>
            <person name="Drula E."/>
            <person name="Ayuso-Fernandez I."/>
            <person name="Pacheco R."/>
            <person name="Padilla G."/>
            <person name="Ferreira P."/>
            <person name="Barriuso J."/>
            <person name="Kellner H."/>
            <person name="Castanera R."/>
            <person name="Alfaro M."/>
            <person name="Ramirez L."/>
            <person name="Pisabarro A.G."/>
            <person name="Kuo A."/>
            <person name="Tritt A."/>
            <person name="Lipzen A."/>
            <person name="He G."/>
            <person name="Yan M."/>
            <person name="Ng V."/>
            <person name="Cullen D."/>
            <person name="Martin F."/>
            <person name="Rosso M.-N."/>
            <person name="Henrissat B."/>
            <person name="Hibbett D."/>
            <person name="Martinez A.T."/>
            <person name="Grigoriev I.V."/>
        </authorList>
    </citation>
    <scope>NUCLEOTIDE SEQUENCE</scope>
    <source>
        <strain evidence="1">AH 40177</strain>
    </source>
</reference>
<sequence length="167" mass="18648">MRNSQGGTCSGWKTAFLWMAAWKGHAVGGFLRRLGGLNLREPLRHSIPSASFKLLGIPRYRFCFFVSCYRSSILHRLHPPNLRPSRHPHLFSSKYCANAISLSEIIQRCLFLSAFQHASHHRPTALVVTRTTVRRSPQSYSSSLPVLPDVAIAHSILVSTNKAIPGC</sequence>
<organism evidence="1 2">
    <name type="scientific">Rhodocollybia butyracea</name>
    <dbReference type="NCBI Taxonomy" id="206335"/>
    <lineage>
        <taxon>Eukaryota</taxon>
        <taxon>Fungi</taxon>
        <taxon>Dikarya</taxon>
        <taxon>Basidiomycota</taxon>
        <taxon>Agaricomycotina</taxon>
        <taxon>Agaricomycetes</taxon>
        <taxon>Agaricomycetidae</taxon>
        <taxon>Agaricales</taxon>
        <taxon>Marasmiineae</taxon>
        <taxon>Omphalotaceae</taxon>
        <taxon>Rhodocollybia</taxon>
    </lineage>
</organism>
<keyword evidence="2" id="KW-1185">Reference proteome</keyword>
<proteinExistence type="predicted"/>
<comment type="caution">
    <text evidence="1">The sequence shown here is derived from an EMBL/GenBank/DDBJ whole genome shotgun (WGS) entry which is preliminary data.</text>
</comment>
<evidence type="ECO:0000313" key="1">
    <source>
        <dbReference type="EMBL" id="KAF9050915.1"/>
    </source>
</evidence>
<gene>
    <name evidence="1" type="ORF">BDP27DRAFT_668656</name>
</gene>
<name>A0A9P5P3X6_9AGAR</name>
<dbReference type="Proteomes" id="UP000772434">
    <property type="component" value="Unassembled WGS sequence"/>
</dbReference>
<dbReference type="EMBL" id="JADNRY010000465">
    <property type="protein sequence ID" value="KAF9050915.1"/>
    <property type="molecule type" value="Genomic_DNA"/>
</dbReference>
<dbReference type="AlphaFoldDB" id="A0A9P5P3X6"/>